<organism evidence="4 5">
    <name type="scientific">Cyanidium caldarium</name>
    <name type="common">Red alga</name>
    <dbReference type="NCBI Taxonomy" id="2771"/>
    <lineage>
        <taxon>Eukaryota</taxon>
        <taxon>Rhodophyta</taxon>
        <taxon>Bangiophyceae</taxon>
        <taxon>Cyanidiales</taxon>
        <taxon>Cyanidiaceae</taxon>
        <taxon>Cyanidium</taxon>
    </lineage>
</organism>
<dbReference type="Proteomes" id="UP001301350">
    <property type="component" value="Unassembled WGS sequence"/>
</dbReference>
<dbReference type="PANTHER" id="PTHR15238">
    <property type="entry name" value="54S RIBOSOMAL PROTEIN L39, MITOCHONDRIAL"/>
    <property type="match status" value="1"/>
</dbReference>
<sequence>MARGKANSVLIKLVSQAGTGYYYVARKNPRRTPEKMALIKHDPVVKRHVVFRESKLK</sequence>
<comment type="similarity">
    <text evidence="1">Belongs to the bacterial ribosomal protein bL33 family.</text>
</comment>
<dbReference type="AlphaFoldDB" id="A0AAV9IVZ4"/>
<reference evidence="4 5" key="1">
    <citation type="submission" date="2022-07" db="EMBL/GenBank/DDBJ databases">
        <title>Genome-wide signatures of adaptation to extreme environments.</title>
        <authorList>
            <person name="Cho C.H."/>
            <person name="Yoon H.S."/>
        </authorList>
    </citation>
    <scope>NUCLEOTIDE SEQUENCE [LARGE SCALE GENOMIC DNA]</scope>
    <source>
        <strain evidence="4 5">DBV 063 E5</strain>
    </source>
</reference>
<keyword evidence="3" id="KW-0687">Ribonucleoprotein</keyword>
<dbReference type="InterPro" id="IPR038584">
    <property type="entry name" value="Ribosomal_bL33_sf"/>
</dbReference>
<dbReference type="SUPFAM" id="SSF57829">
    <property type="entry name" value="Zn-binding ribosomal proteins"/>
    <property type="match status" value="1"/>
</dbReference>
<keyword evidence="5" id="KW-1185">Reference proteome</keyword>
<dbReference type="GO" id="GO:0015934">
    <property type="term" value="C:large ribosomal subunit"/>
    <property type="evidence" value="ECO:0007669"/>
    <property type="project" value="TreeGrafter"/>
</dbReference>
<evidence type="ECO:0000256" key="2">
    <source>
        <dbReference type="ARBA" id="ARBA00022980"/>
    </source>
</evidence>
<dbReference type="InterPro" id="IPR001705">
    <property type="entry name" value="Ribosomal_bL33"/>
</dbReference>
<evidence type="ECO:0000313" key="4">
    <source>
        <dbReference type="EMBL" id="KAK4536507.1"/>
    </source>
</evidence>
<gene>
    <name evidence="4" type="ORF">CDCA_CDCA08G2532</name>
</gene>
<proteinExistence type="inferred from homology"/>
<protein>
    <recommendedName>
        <fullName evidence="6">50S ribosomal protein L33</fullName>
    </recommendedName>
</protein>
<comment type="caution">
    <text evidence="4">The sequence shown here is derived from an EMBL/GenBank/DDBJ whole genome shotgun (WGS) entry which is preliminary data.</text>
</comment>
<dbReference type="Pfam" id="PF00471">
    <property type="entry name" value="Ribosomal_L33"/>
    <property type="match status" value="1"/>
</dbReference>
<evidence type="ECO:0008006" key="6">
    <source>
        <dbReference type="Google" id="ProtNLM"/>
    </source>
</evidence>
<dbReference type="HAMAP" id="MF_00294">
    <property type="entry name" value="Ribosomal_bL33"/>
    <property type="match status" value="1"/>
</dbReference>
<dbReference type="InterPro" id="IPR011332">
    <property type="entry name" value="Ribosomal_zn-bd"/>
</dbReference>
<dbReference type="EMBL" id="JANCYW010000008">
    <property type="protein sequence ID" value="KAK4536507.1"/>
    <property type="molecule type" value="Genomic_DNA"/>
</dbReference>
<dbReference type="GO" id="GO:0005737">
    <property type="term" value="C:cytoplasm"/>
    <property type="evidence" value="ECO:0007669"/>
    <property type="project" value="UniProtKB-ARBA"/>
</dbReference>
<dbReference type="PANTHER" id="PTHR15238:SF1">
    <property type="entry name" value="LARGE RIBOSOMAL SUBUNIT PROTEIN BL33M"/>
    <property type="match status" value="1"/>
</dbReference>
<dbReference type="NCBIfam" id="NF001860">
    <property type="entry name" value="PRK00595.1"/>
    <property type="match status" value="1"/>
</dbReference>
<keyword evidence="2" id="KW-0689">Ribosomal protein</keyword>
<evidence type="ECO:0000313" key="5">
    <source>
        <dbReference type="Proteomes" id="UP001301350"/>
    </source>
</evidence>
<dbReference type="Gene3D" id="2.20.28.120">
    <property type="entry name" value="Ribosomal protein L33"/>
    <property type="match status" value="1"/>
</dbReference>
<dbReference type="GO" id="GO:0006412">
    <property type="term" value="P:translation"/>
    <property type="evidence" value="ECO:0007669"/>
    <property type="project" value="InterPro"/>
</dbReference>
<name>A0AAV9IVZ4_CYACA</name>
<dbReference type="GO" id="GO:0003735">
    <property type="term" value="F:structural constituent of ribosome"/>
    <property type="evidence" value="ECO:0007669"/>
    <property type="project" value="InterPro"/>
</dbReference>
<accession>A0AAV9IVZ4</accession>
<dbReference type="NCBIfam" id="TIGR01023">
    <property type="entry name" value="rpmG_bact"/>
    <property type="match status" value="1"/>
</dbReference>
<evidence type="ECO:0000256" key="3">
    <source>
        <dbReference type="ARBA" id="ARBA00023274"/>
    </source>
</evidence>
<evidence type="ECO:0000256" key="1">
    <source>
        <dbReference type="ARBA" id="ARBA00007596"/>
    </source>
</evidence>